<dbReference type="SUPFAM" id="SSF110296">
    <property type="entry name" value="Oligoxyloglucan reducing end-specific cellobiohydrolase"/>
    <property type="match status" value="1"/>
</dbReference>
<gene>
    <name evidence="3" type="ORF">H0921_15560</name>
</gene>
<organism evidence="3 4">
    <name type="scientific">Thermogemmata fonticola</name>
    <dbReference type="NCBI Taxonomy" id="2755323"/>
    <lineage>
        <taxon>Bacteria</taxon>
        <taxon>Pseudomonadati</taxon>
        <taxon>Planctomycetota</taxon>
        <taxon>Planctomycetia</taxon>
        <taxon>Gemmatales</taxon>
        <taxon>Gemmataceae</taxon>
        <taxon>Thermogemmata</taxon>
    </lineage>
</organism>
<comment type="caution">
    <text evidence="3">The sequence shown here is derived from an EMBL/GenBank/DDBJ whole genome shotgun (WGS) entry which is preliminary data.</text>
</comment>
<dbReference type="InterPro" id="IPR013425">
    <property type="entry name" value="Autotrns_rpt"/>
</dbReference>
<keyword evidence="4" id="KW-1185">Reference proteome</keyword>
<dbReference type="EMBL" id="JACEFB010000015">
    <property type="protein sequence ID" value="MBA2227575.1"/>
    <property type="molecule type" value="Genomic_DNA"/>
</dbReference>
<evidence type="ECO:0000313" key="3">
    <source>
        <dbReference type="EMBL" id="MBA2227575.1"/>
    </source>
</evidence>
<dbReference type="InterPro" id="IPR052025">
    <property type="entry name" value="Xyloglucanase_GH74"/>
</dbReference>
<feature type="non-terminal residue" evidence="3">
    <location>
        <position position="1886"/>
    </location>
</feature>
<dbReference type="GO" id="GO:0010411">
    <property type="term" value="P:xyloglucan metabolic process"/>
    <property type="evidence" value="ECO:0007669"/>
    <property type="project" value="TreeGrafter"/>
</dbReference>
<evidence type="ECO:0000256" key="1">
    <source>
        <dbReference type="ARBA" id="ARBA00022729"/>
    </source>
</evidence>
<accession>A0A7V8VGQ1</accession>
<dbReference type="Gene3D" id="2.130.10.10">
    <property type="entry name" value="YVTN repeat-like/Quinoprotein amine dehydrogenase"/>
    <property type="match status" value="2"/>
</dbReference>
<dbReference type="NCBIfam" id="TIGR02601">
    <property type="entry name" value="autotrns_rpt"/>
    <property type="match status" value="4"/>
</dbReference>
<dbReference type="CDD" id="cd15482">
    <property type="entry name" value="Sialidase_non-viral"/>
    <property type="match status" value="1"/>
</dbReference>
<feature type="compositionally biased region" description="Low complexity" evidence="2">
    <location>
        <begin position="1029"/>
        <end position="1042"/>
    </location>
</feature>
<dbReference type="SUPFAM" id="SSF51126">
    <property type="entry name" value="Pectin lyase-like"/>
    <property type="match status" value="1"/>
</dbReference>
<keyword evidence="1" id="KW-0732">Signal</keyword>
<dbReference type="Pfam" id="PF12951">
    <property type="entry name" value="PATR"/>
    <property type="match status" value="5"/>
</dbReference>
<dbReference type="PANTHER" id="PTHR43739:SF5">
    <property type="entry name" value="EXO-ALPHA-SIALIDASE"/>
    <property type="match status" value="1"/>
</dbReference>
<name>A0A7V8VGQ1_9BACT</name>
<feature type="region of interest" description="Disordered" evidence="2">
    <location>
        <begin position="1590"/>
        <end position="1615"/>
    </location>
</feature>
<dbReference type="Proteomes" id="UP000542342">
    <property type="component" value="Unassembled WGS sequence"/>
</dbReference>
<feature type="region of interest" description="Disordered" evidence="2">
    <location>
        <begin position="1019"/>
        <end position="1042"/>
    </location>
</feature>
<reference evidence="3 4" key="1">
    <citation type="submission" date="2020-07" db="EMBL/GenBank/DDBJ databases">
        <title>Thermogemmata thermophila gen. nov., sp. nov., a novel moderate thermophilic planctomycete from a Kamchatka hot spring.</title>
        <authorList>
            <person name="Elcheninov A.G."/>
            <person name="Podosokorskaya O.A."/>
            <person name="Kovaleva O.L."/>
            <person name="Novikov A."/>
            <person name="Bonch-Osmolovskaya E.A."/>
            <person name="Toshchakov S.V."/>
            <person name="Kublanov I.V."/>
        </authorList>
    </citation>
    <scope>NUCLEOTIDE SEQUENCE [LARGE SCALE GENOMIC DNA]</scope>
    <source>
        <strain evidence="3 4">2918</strain>
    </source>
</reference>
<sequence>MSHQTWKRWIRQMWSGRRSVPGRRAQQRGLHLEMLEERVTPATFIWTGSGGNNNWSNPANWQGGVAPTSAANPDLVFQTGASRLNTNNDISGLVVRSITISGSNYNLGGNAIQLAGNVFVGNGATGNRITFNTNLTTAVAVMVGTSAELTISGQISGNTAANLTKLGAGTLTLSGNNTAYSAVVDIQEGRLVMTHVNALGTTTAHTVVNPNAQLQVRNVAAAINEPLILNGFGPSSDGALFNAAGNTTWAGTITLDSNSSIGVAANTILNVTGLVTDTATGHDLTKVGAGQLIFSRTGGNTYRGLTVINNGTLTIRDPQSLGAGSIFGSPQSGTPQARTIVNYNPVSGEAGTLQIEFVPSILAVGDPNGILRDPTQPYHPVNNPYIGFQVFNNLLELNGPGFNNLGALHNKSGSNIWNGDVRLGSPLPNTSDVTIGADSNSQLTISGVVSDDPGRTGSDIPDLIKTLPGRLILDNVNTYRGATEIRGGALTMRDSRALGPVTGGVVTVYNGAALEMEVDSGLDGTPARSHGRNLGFDSESYNGPGQEVVINGTSGTFTLTFNGASTSPLPVGASAAMVQAALNSLSSVNGVGGSFTVTQNANVYRIFYGGTFNDPLNPVPLPLLSVTTTGSATASVNPMYGLIGRKVLFLNGRGISDTGALRSRSGLNQWVGNITLGNLTPVGSIGVDPDTRPGHPTADSSYLQFDYSLTLPTVNSLDALPSVSFVKLGGGQLQLPTANTQLLGPTSIEQGWITVGNNESLGPRVADIRRGETVQPNSITVFGGAALHLVPGSGDLDLANRRLILSGEGIQHPFAMLQQGALLSLGGNNVISGDIFLRRSPGAPRVGIGVDDLLNNPPGASTLTITGSMADFVPPPLRLTFSASGTEQEERFLIDTGGFGGTITVDYDFYSIPDQLQIYYPPQASGGTKIFDTGLINGAGTITVNYGPGTSTFVELVMNPGGQPPGTIWDLLQVVIRPTAAAQSADLVKMGSRMLALQGDGTYGGNVEVRSGTLRVQHDSALGRKGSGTETTPQTQTYTQTSTTVQPGARLELAPSIPQNNGGISAGLQIWDERLILRDPGQQIAINGSAGTFTLTFNGHTTASLLYNATAADIQTALNALPSIGGVGGNVTVTQTGNIFTVVFGGTLRGQVLPLLTATPSGAPGNLLITVSGTAAPLSVLSGDHSWRGPVTLTTDGFLDVADNARLSLYGRVDDASNPASSGSSLYVGLTGSGNTGELVLAGDNTYRGTTYVRQGVLTIAHNKALGGIGASEVQTVTLGGSSSGSFTLTFEGHSTSALPFGATAAQVESALNALPSIGGVGGRVSVSRTGNVLTIAFDDVLAGADQPALSAAGSGGTTATVATVRDGYGGTIVASGAQLQIRGNLTVAGESLILQGSGPTLADAPTAIPTRWVSLGPAPINNGPTPGNNAVTGRITGVTVDPSDPNVIYVTTAGGGAWKTKNGGLTWMPLFDNTAAMFSGAIAVAPSNPRVIYFGTGEGNNTFDSYYGTGVYKSTDSGRTWTLLTNIVGIPNPLQGQAVNKIVVDPFDENRIYVATSRLANNAATPPGSAGVWRYDGSQTWVNLTTIVSSTRSGSPPSPNTGFPTTAPGTPGPDDDWRISFVNEAWTDLYLGYSVNAFGNVVPALFAAQGYPFGVNQAGRTSNAVYRLLNPHLAGTAATTNWFVGDGNPVNSSGQHVYSQGGSNPFPTGNVSQGVIKIAGHTPAPFPPSTPSTIYAMIVNWTNGNLFGVWRSTDGGRNWSQTSQPAIMLAGLGQQNNAIAVDPANPNIVAIGGTGNPSGANHVYLSTDGGGSWGDISTSAGNGPRAGGHGMAFDSNGQLIYVNNGGVWRYNRAGGTWANLNGGQQATTLVNSVAVHPTNPDRLLA</sequence>
<evidence type="ECO:0000313" key="4">
    <source>
        <dbReference type="Proteomes" id="UP000542342"/>
    </source>
</evidence>
<dbReference type="InterPro" id="IPR011050">
    <property type="entry name" value="Pectin_lyase_fold/virulence"/>
</dbReference>
<proteinExistence type="predicted"/>
<dbReference type="RefSeq" id="WP_194539436.1">
    <property type="nucleotide sequence ID" value="NZ_JACEFB010000015.1"/>
</dbReference>
<dbReference type="PANTHER" id="PTHR43739">
    <property type="entry name" value="XYLOGLUCANASE (EUROFUNG)"/>
    <property type="match status" value="1"/>
</dbReference>
<evidence type="ECO:0000256" key="2">
    <source>
        <dbReference type="SAM" id="MobiDB-lite"/>
    </source>
</evidence>
<dbReference type="InterPro" id="IPR015943">
    <property type="entry name" value="WD40/YVTN_repeat-like_dom_sf"/>
</dbReference>
<protein>
    <submittedName>
        <fullName evidence="3">Autotransporter-associated beta strand repeat-containing protein</fullName>
    </submittedName>
</protein>